<gene>
    <name evidence="1" type="ORF">QE440_000806</name>
</gene>
<protein>
    <submittedName>
        <fullName evidence="1">Sugar diacid utilization regulator</fullName>
    </submittedName>
</protein>
<dbReference type="RefSeq" id="WP_309755588.1">
    <property type="nucleotide sequence ID" value="NZ_JAVJAF010000001.1"/>
</dbReference>
<proteinExistence type="predicted"/>
<dbReference type="EMBL" id="JAVJAF010000001">
    <property type="protein sequence ID" value="MDR6233065.1"/>
    <property type="molecule type" value="Genomic_DNA"/>
</dbReference>
<evidence type="ECO:0000313" key="2">
    <source>
        <dbReference type="Proteomes" id="UP001268036"/>
    </source>
</evidence>
<name>A0AAJ2BII7_9PSED</name>
<sequence>MKDVIDRHILVMAEARRLLERGCQAKRQHQRYLLNFLTLRQETSRLTQQAYRLSCSLDAFSSHRSRQLPLVLTLVKSGEDCRAS</sequence>
<comment type="caution">
    <text evidence="1">The sequence shown here is derived from an EMBL/GenBank/DDBJ whole genome shotgun (WGS) entry which is preliminary data.</text>
</comment>
<evidence type="ECO:0000313" key="1">
    <source>
        <dbReference type="EMBL" id="MDR6233065.1"/>
    </source>
</evidence>
<accession>A0AAJ2BII7</accession>
<dbReference type="AlphaFoldDB" id="A0AAJ2BII7"/>
<dbReference type="Proteomes" id="UP001268036">
    <property type="component" value="Unassembled WGS sequence"/>
</dbReference>
<reference evidence="1" key="1">
    <citation type="submission" date="2023-08" db="EMBL/GenBank/DDBJ databases">
        <title>Functional and genomic diversity of the sorghum phyllosphere microbiome.</title>
        <authorList>
            <person name="Shade A."/>
        </authorList>
    </citation>
    <scope>NUCLEOTIDE SEQUENCE</scope>
    <source>
        <strain evidence="1">SORGH_AS_0201</strain>
    </source>
</reference>
<organism evidence="1 2">
    <name type="scientific">Pseudomonas oryzihabitans</name>
    <dbReference type="NCBI Taxonomy" id="47885"/>
    <lineage>
        <taxon>Bacteria</taxon>
        <taxon>Pseudomonadati</taxon>
        <taxon>Pseudomonadota</taxon>
        <taxon>Gammaproteobacteria</taxon>
        <taxon>Pseudomonadales</taxon>
        <taxon>Pseudomonadaceae</taxon>
        <taxon>Pseudomonas</taxon>
    </lineage>
</organism>